<gene>
    <name evidence="8" type="ORF">FNF29_02364</name>
</gene>
<dbReference type="GO" id="GO:0046872">
    <property type="term" value="F:metal ion binding"/>
    <property type="evidence" value="ECO:0007669"/>
    <property type="project" value="UniProtKB-KW"/>
</dbReference>
<evidence type="ECO:0000256" key="2">
    <source>
        <dbReference type="ARBA" id="ARBA00022723"/>
    </source>
</evidence>
<dbReference type="AlphaFoldDB" id="A0A5A8CPR7"/>
<proteinExistence type="inferred from homology"/>
<comment type="caution">
    <text evidence="8">The sequence shown here is derived from an EMBL/GenBank/DDBJ whole genome shotgun (WGS) entry which is preliminary data.</text>
</comment>
<evidence type="ECO:0000256" key="6">
    <source>
        <dbReference type="SAM" id="MobiDB-lite"/>
    </source>
</evidence>
<feature type="compositionally biased region" description="Low complexity" evidence="6">
    <location>
        <begin position="577"/>
        <end position="587"/>
    </location>
</feature>
<feature type="compositionally biased region" description="Basic residues" evidence="6">
    <location>
        <begin position="304"/>
        <end position="313"/>
    </location>
</feature>
<dbReference type="InterPro" id="IPR000222">
    <property type="entry name" value="PP2C_BS"/>
</dbReference>
<accession>A0A5A8CPR7</accession>
<dbReference type="CDD" id="cd00143">
    <property type="entry name" value="PP2Cc"/>
    <property type="match status" value="1"/>
</dbReference>
<comment type="similarity">
    <text evidence="5">Belongs to the PP2C family.</text>
</comment>
<dbReference type="OMA" id="HTNDSAK"/>
<feature type="region of interest" description="Disordered" evidence="6">
    <location>
        <begin position="298"/>
        <end position="365"/>
    </location>
</feature>
<dbReference type="InterPro" id="IPR015655">
    <property type="entry name" value="PP2C"/>
</dbReference>
<evidence type="ECO:0000256" key="1">
    <source>
        <dbReference type="ARBA" id="ARBA00004170"/>
    </source>
</evidence>
<feature type="region of interest" description="Disordered" evidence="6">
    <location>
        <begin position="550"/>
        <end position="587"/>
    </location>
</feature>
<dbReference type="EMBL" id="VLTN01000011">
    <property type="protein sequence ID" value="KAA0154487.1"/>
    <property type="molecule type" value="Genomic_DNA"/>
</dbReference>
<evidence type="ECO:0000313" key="8">
    <source>
        <dbReference type="EMBL" id="KAA0154487.1"/>
    </source>
</evidence>
<dbReference type="Pfam" id="PF00481">
    <property type="entry name" value="PP2C"/>
    <property type="match status" value="2"/>
</dbReference>
<comment type="subcellular location">
    <subcellularLocation>
        <location evidence="1">Membrane</location>
        <topology evidence="1">Peripheral membrane protein</topology>
    </subcellularLocation>
</comment>
<dbReference type="GO" id="GO:0004722">
    <property type="term" value="F:protein serine/threonine phosphatase activity"/>
    <property type="evidence" value="ECO:0007669"/>
    <property type="project" value="InterPro"/>
</dbReference>
<dbReference type="Gene3D" id="3.60.40.10">
    <property type="entry name" value="PPM-type phosphatase domain"/>
    <property type="match status" value="1"/>
</dbReference>
<dbReference type="SMART" id="SM00332">
    <property type="entry name" value="PP2Cc"/>
    <property type="match status" value="1"/>
</dbReference>
<evidence type="ECO:0000313" key="9">
    <source>
        <dbReference type="Proteomes" id="UP000323011"/>
    </source>
</evidence>
<feature type="domain" description="PPM-type phosphatase" evidence="7">
    <location>
        <begin position="109"/>
        <end position="470"/>
    </location>
</feature>
<keyword evidence="9" id="KW-1185">Reference proteome</keyword>
<keyword evidence="4 5" id="KW-0904">Protein phosphatase</keyword>
<sequence>MGCGASGLSSAASSVLGGTKAIPTPTEDGVGHGRSIILSRAARAVMPEVVRSIRAADGSLELRPGAHFLIGRWRHGAWDPAAGATPPLAIANTQHTYVPSGKRQMLRLSYGLFSSQGHIGEPDAPYTNQDNLVVVEGIGNVARRCLFAVFDGHGPSGNQASAFARDLLPDVLVNDRRFRDQPVAAMAAAFPKLHRKYLAASSQIGNRVMDSQVSGTTGLALLVDGDTLVCANCGDCRAIICSKDERSAGGVVARPLSVDHKPSRPDERARILNSPLAMVCSLSQVVPGESGAQLFVCRPAASRRPPRGARMGRKPSAPQLSDAAKADADAGGDPSTIGLQGFGGTGRSAPFAGTQPSAGGPQDEEGDDVAIQYAVMFTRSMGDADAHANLGVIAEPEVRASRLRPGKELFFVLATDGVWDTMSNEQVADCVSHSTGPQAAAEAVTAQARWAWSMRSGERKDDITCVVVWLRWMDESEARRESRLLQVVLPAPAFAQEVAAGSPAAALQASEVLAARWNAQLQSSDEAAADVASKFRHAVDVAGRVKAISEVSKEASDGSKSPADMASVEVTSDPHAEAASSRVSASA</sequence>
<evidence type="ECO:0000259" key="7">
    <source>
        <dbReference type="PROSITE" id="PS51746"/>
    </source>
</evidence>
<name>A0A5A8CPR7_CAFRO</name>
<dbReference type="PROSITE" id="PS51746">
    <property type="entry name" value="PPM_2"/>
    <property type="match status" value="1"/>
</dbReference>
<keyword evidence="3 5" id="KW-0378">Hydrolase</keyword>
<evidence type="ECO:0000256" key="3">
    <source>
        <dbReference type="ARBA" id="ARBA00022801"/>
    </source>
</evidence>
<reference evidence="8 9" key="1">
    <citation type="submission" date="2019-07" db="EMBL/GenBank/DDBJ databases">
        <title>Genomes of Cafeteria roenbergensis.</title>
        <authorList>
            <person name="Fischer M.G."/>
            <person name="Hackl T."/>
            <person name="Roman M."/>
        </authorList>
    </citation>
    <scope>NUCLEOTIDE SEQUENCE [LARGE SCALE GENOMIC DNA]</scope>
    <source>
        <strain evidence="8 9">BVI</strain>
    </source>
</reference>
<dbReference type="PROSITE" id="PS01032">
    <property type="entry name" value="PPM_1"/>
    <property type="match status" value="1"/>
</dbReference>
<evidence type="ECO:0000256" key="4">
    <source>
        <dbReference type="ARBA" id="ARBA00022912"/>
    </source>
</evidence>
<dbReference type="GO" id="GO:0016020">
    <property type="term" value="C:membrane"/>
    <property type="evidence" value="ECO:0007669"/>
    <property type="project" value="UniProtKB-SubCell"/>
</dbReference>
<dbReference type="Proteomes" id="UP000323011">
    <property type="component" value="Unassembled WGS sequence"/>
</dbReference>
<dbReference type="PANTHER" id="PTHR47992">
    <property type="entry name" value="PROTEIN PHOSPHATASE"/>
    <property type="match status" value="1"/>
</dbReference>
<organism evidence="8 9">
    <name type="scientific">Cafeteria roenbergensis</name>
    <name type="common">Marine flagellate</name>
    <dbReference type="NCBI Taxonomy" id="33653"/>
    <lineage>
        <taxon>Eukaryota</taxon>
        <taxon>Sar</taxon>
        <taxon>Stramenopiles</taxon>
        <taxon>Bigyra</taxon>
        <taxon>Opalozoa</taxon>
        <taxon>Bicosoecida</taxon>
        <taxon>Cafeteriaceae</taxon>
        <taxon>Cafeteria</taxon>
    </lineage>
</organism>
<dbReference type="InterPro" id="IPR036457">
    <property type="entry name" value="PPM-type-like_dom_sf"/>
</dbReference>
<dbReference type="SUPFAM" id="SSF81606">
    <property type="entry name" value="PP2C-like"/>
    <property type="match status" value="1"/>
</dbReference>
<dbReference type="InterPro" id="IPR001932">
    <property type="entry name" value="PPM-type_phosphatase-like_dom"/>
</dbReference>
<keyword evidence="2" id="KW-0479">Metal-binding</keyword>
<evidence type="ECO:0000256" key="5">
    <source>
        <dbReference type="RuleBase" id="RU003465"/>
    </source>
</evidence>
<protein>
    <recommendedName>
        <fullName evidence="7">PPM-type phosphatase domain-containing protein</fullName>
    </recommendedName>
</protein>